<feature type="non-terminal residue" evidence="9">
    <location>
        <position position="1"/>
    </location>
</feature>
<evidence type="ECO:0000259" key="8">
    <source>
        <dbReference type="PROSITE" id="PS51294"/>
    </source>
</evidence>
<evidence type="ECO:0000256" key="5">
    <source>
        <dbReference type="ARBA" id="ARBA00023242"/>
    </source>
</evidence>
<evidence type="ECO:0000256" key="4">
    <source>
        <dbReference type="ARBA" id="ARBA00023163"/>
    </source>
</evidence>
<feature type="domain" description="HTH myb-type" evidence="8">
    <location>
        <begin position="465"/>
        <end position="515"/>
    </location>
</feature>
<dbReference type="PROSITE" id="PS50090">
    <property type="entry name" value="MYB_LIKE"/>
    <property type="match status" value="2"/>
</dbReference>
<feature type="domain" description="HTH myb-type" evidence="8">
    <location>
        <begin position="520"/>
        <end position="572"/>
    </location>
</feature>
<keyword evidence="2" id="KW-0805">Transcription regulation</keyword>
<evidence type="ECO:0000256" key="2">
    <source>
        <dbReference type="ARBA" id="ARBA00023015"/>
    </source>
</evidence>
<dbReference type="CDD" id="cd20404">
    <property type="entry name" value="Tudor_Agenet_AtEML-like"/>
    <property type="match status" value="1"/>
</dbReference>
<keyword evidence="1" id="KW-0677">Repeat</keyword>
<evidence type="ECO:0000256" key="3">
    <source>
        <dbReference type="ARBA" id="ARBA00023125"/>
    </source>
</evidence>
<dbReference type="GO" id="GO:0001006">
    <property type="term" value="F:RNA polymerase III type 3 promoter sequence-specific DNA binding"/>
    <property type="evidence" value="ECO:0007669"/>
    <property type="project" value="TreeGrafter"/>
</dbReference>
<dbReference type="EMBL" id="GDKF01006521">
    <property type="protein sequence ID" value="JAT72101.1"/>
    <property type="molecule type" value="Transcribed_RNA"/>
</dbReference>
<feature type="region of interest" description="Disordered" evidence="6">
    <location>
        <begin position="576"/>
        <end position="625"/>
    </location>
</feature>
<keyword evidence="4" id="KW-0804">Transcription</keyword>
<reference evidence="9" key="1">
    <citation type="submission" date="2015-08" db="EMBL/GenBank/DDBJ databases">
        <authorList>
            <person name="Babu N.S."/>
            <person name="Beckwith C.J."/>
            <person name="Beseler K.G."/>
            <person name="Brison A."/>
            <person name="Carone J.V."/>
            <person name="Caskin T.P."/>
            <person name="Diamond M."/>
            <person name="Durham M.E."/>
            <person name="Foxe J.M."/>
            <person name="Go M."/>
            <person name="Henderson B.A."/>
            <person name="Jones I.B."/>
            <person name="McGettigan J.A."/>
            <person name="Micheletti S.J."/>
            <person name="Nasrallah M.E."/>
            <person name="Ortiz D."/>
            <person name="Piller C.R."/>
            <person name="Privatt S.R."/>
            <person name="Schneider S.L."/>
            <person name="Sharp S."/>
            <person name="Smith T.C."/>
            <person name="Stanton J.D."/>
            <person name="Ullery H.E."/>
            <person name="Wilson R.J."/>
            <person name="Serrano M.G."/>
            <person name="Buck G."/>
            <person name="Lee V."/>
            <person name="Wang Y."/>
            <person name="Carvalho R."/>
            <person name="Voegtly L."/>
            <person name="Shi R."/>
            <person name="Duckworth R."/>
            <person name="Johnson A."/>
            <person name="Loviza R."/>
            <person name="Walstead R."/>
            <person name="Shah Z."/>
            <person name="Kiflezghi M."/>
            <person name="Wade K."/>
            <person name="Ball S.L."/>
            <person name="Bradley K.W."/>
            <person name="Asai D.J."/>
            <person name="Bowman C.A."/>
            <person name="Russell D.A."/>
            <person name="Pope W.H."/>
            <person name="Jacobs-Sera D."/>
            <person name="Hendrix R.W."/>
            <person name="Hatfull G.F."/>
        </authorList>
    </citation>
    <scope>NUCLEOTIDE SEQUENCE</scope>
</reference>
<dbReference type="Gene3D" id="1.10.10.60">
    <property type="entry name" value="Homeodomain-like"/>
    <property type="match status" value="3"/>
</dbReference>
<feature type="domain" description="Myb-like" evidence="7">
    <location>
        <begin position="461"/>
        <end position="511"/>
    </location>
</feature>
<evidence type="ECO:0000256" key="6">
    <source>
        <dbReference type="SAM" id="MobiDB-lite"/>
    </source>
</evidence>
<dbReference type="InterPro" id="IPR051575">
    <property type="entry name" value="Myb-like_DNA-bd"/>
</dbReference>
<gene>
    <name evidence="9" type="ORF">g.60416</name>
</gene>
<dbReference type="GO" id="GO:0042796">
    <property type="term" value="P:snRNA transcription by RNA polymerase III"/>
    <property type="evidence" value="ECO:0007669"/>
    <property type="project" value="TreeGrafter"/>
</dbReference>
<sequence length="712" mass="75421">SPDRAIAVRPLSHRGDKLTWSNGPWSRGNVFTGTWVGSDMSPGASSASEDSEDEEELNELQALQDELAALRSVLGEAYREEGGRIAVEASGGDASPDESPSAGGAEEIEPESRQVPAETGALRAALAANRAIQARLRRLLESIESAASRNADAEACVAALRARKRQAGALRSASSGLKEPAFPVPSRAWAVGDEPPPLHPEAAVLAPVYRYLPHTFPSTALSREDAARLRGAVIQLVQEKRTNAVLEAVEAELAAGQPLTPADIQARCAGVEALTLDDPGVEAATLAFDRGDWQVVQQRAGVASGASGCRLGWVNGLRPGLRHDAYEPEEDAALADAVARLGVHQWPAVAAELGGKRTAIASLRRWLELERRASSAPRSQEGAAGPVPSGMEAGTAGPSAGPARQGGELSPDQLSLLARLMQRHGPRWKMLAEKMGPGWDRQSLMHAWRRHTQRGSLGGGTATPRRGKWTASEDDALQRAIALHGKTWVAVARLVPGRSDVQCRERWMNVLNPDVTSTAPFTAEEDATILKQAHLVRRPNGRVKWAAIAALLPGRTDKAVAMRHARLLKREATVEAGSGICPGSEHTDAPPSSTQSGDEDDASRAAAEPEADWRPGGPTGNAPPACTTKMAPCSAAAAVGRQVWVWWVEEAGSSKGSMYRGRIDAYDAASGQHSVVYEQDGSCVKETLLTEVVAWEDGSVTGPGAVWKAVSL</sequence>
<proteinExistence type="predicted"/>
<dbReference type="SUPFAM" id="SSF46689">
    <property type="entry name" value="Homeodomain-like"/>
    <property type="match status" value="2"/>
</dbReference>
<dbReference type="Pfam" id="PF00249">
    <property type="entry name" value="Myb_DNA-binding"/>
    <property type="match status" value="1"/>
</dbReference>
<dbReference type="FunFam" id="1.10.10.60:FF:000010">
    <property type="entry name" value="Transcriptional activator Myb isoform A"/>
    <property type="match status" value="1"/>
</dbReference>
<feature type="region of interest" description="Disordered" evidence="6">
    <location>
        <begin position="85"/>
        <end position="116"/>
    </location>
</feature>
<dbReference type="InterPro" id="IPR009057">
    <property type="entry name" value="Homeodomain-like_sf"/>
</dbReference>
<dbReference type="PROSITE" id="PS51294">
    <property type="entry name" value="HTH_MYB"/>
    <property type="match status" value="3"/>
</dbReference>
<evidence type="ECO:0000256" key="1">
    <source>
        <dbReference type="ARBA" id="ARBA00022737"/>
    </source>
</evidence>
<dbReference type="AlphaFoldDB" id="A0A1D1ZZ25"/>
<evidence type="ECO:0008006" key="10">
    <source>
        <dbReference type="Google" id="ProtNLM"/>
    </source>
</evidence>
<evidence type="ECO:0000259" key="7">
    <source>
        <dbReference type="PROSITE" id="PS50090"/>
    </source>
</evidence>
<feature type="domain" description="HTH myb-type" evidence="8">
    <location>
        <begin position="318"/>
        <end position="374"/>
    </location>
</feature>
<keyword evidence="5" id="KW-0539">Nucleus</keyword>
<dbReference type="InterPro" id="IPR001005">
    <property type="entry name" value="SANT/Myb"/>
</dbReference>
<feature type="compositionally biased region" description="Acidic residues" evidence="6">
    <location>
        <begin position="49"/>
        <end position="58"/>
    </location>
</feature>
<dbReference type="InterPro" id="IPR017930">
    <property type="entry name" value="Myb_dom"/>
</dbReference>
<feature type="region of interest" description="Disordered" evidence="6">
    <location>
        <begin position="371"/>
        <end position="409"/>
    </location>
</feature>
<dbReference type="SMART" id="SM00717">
    <property type="entry name" value="SANT"/>
    <property type="match status" value="4"/>
</dbReference>
<accession>A0A1D1ZZ25</accession>
<feature type="domain" description="Myb-like" evidence="7">
    <location>
        <begin position="318"/>
        <end position="370"/>
    </location>
</feature>
<feature type="region of interest" description="Disordered" evidence="6">
    <location>
        <begin position="1"/>
        <end position="58"/>
    </location>
</feature>
<dbReference type="GO" id="GO:0000978">
    <property type="term" value="F:RNA polymerase II cis-regulatory region sequence-specific DNA binding"/>
    <property type="evidence" value="ECO:0007669"/>
    <property type="project" value="TreeGrafter"/>
</dbReference>
<keyword evidence="3" id="KW-0238">DNA-binding</keyword>
<organism evidence="9">
    <name type="scientific">Auxenochlorella protothecoides</name>
    <name type="common">Green microalga</name>
    <name type="synonym">Chlorella protothecoides</name>
    <dbReference type="NCBI Taxonomy" id="3075"/>
    <lineage>
        <taxon>Eukaryota</taxon>
        <taxon>Viridiplantae</taxon>
        <taxon>Chlorophyta</taxon>
        <taxon>core chlorophytes</taxon>
        <taxon>Trebouxiophyceae</taxon>
        <taxon>Chlorellales</taxon>
        <taxon>Chlorellaceae</taxon>
        <taxon>Auxenochlorella</taxon>
    </lineage>
</organism>
<feature type="compositionally biased region" description="Polar residues" evidence="6">
    <location>
        <begin position="19"/>
        <end position="32"/>
    </location>
</feature>
<name>A0A1D1ZZ25_AUXPR</name>
<dbReference type="GO" id="GO:0019185">
    <property type="term" value="C:snRNA-activating protein complex"/>
    <property type="evidence" value="ECO:0007669"/>
    <property type="project" value="TreeGrafter"/>
</dbReference>
<dbReference type="PANTHER" id="PTHR46621:SF1">
    <property type="entry name" value="SNRNA-ACTIVATING PROTEIN COMPLEX SUBUNIT 4"/>
    <property type="match status" value="1"/>
</dbReference>
<dbReference type="PANTHER" id="PTHR46621">
    <property type="entry name" value="SNRNA-ACTIVATING PROTEIN COMPLEX SUBUNIT 4"/>
    <property type="match status" value="1"/>
</dbReference>
<dbReference type="GO" id="GO:0042795">
    <property type="term" value="P:snRNA transcription by RNA polymerase II"/>
    <property type="evidence" value="ECO:0007669"/>
    <property type="project" value="TreeGrafter"/>
</dbReference>
<evidence type="ECO:0000313" key="9">
    <source>
        <dbReference type="EMBL" id="JAT72101.1"/>
    </source>
</evidence>
<dbReference type="CDD" id="cd00167">
    <property type="entry name" value="SANT"/>
    <property type="match status" value="3"/>
</dbReference>
<protein>
    <recommendedName>
        <fullName evidence="10">snRNA-activating protein complex subunit 4</fullName>
    </recommendedName>
</protein>